<keyword evidence="1" id="KW-1133">Transmembrane helix</keyword>
<dbReference type="Proteomes" id="UP000799779">
    <property type="component" value="Unassembled WGS sequence"/>
</dbReference>
<proteinExistence type="predicted"/>
<evidence type="ECO:0000313" key="3">
    <source>
        <dbReference type="Proteomes" id="UP000799779"/>
    </source>
</evidence>
<keyword evidence="3" id="KW-1185">Reference proteome</keyword>
<dbReference type="Gene3D" id="3.40.50.300">
    <property type="entry name" value="P-loop containing nucleotide triphosphate hydrolases"/>
    <property type="match status" value="1"/>
</dbReference>
<keyword evidence="1" id="KW-0472">Membrane</keyword>
<gene>
    <name evidence="2" type="ORF">P154DRAFT_594145</name>
</gene>
<dbReference type="PANTHER" id="PTHR36978:SF4">
    <property type="entry name" value="P-LOOP CONTAINING NUCLEOSIDE TRIPHOSPHATE HYDROLASE PROTEIN"/>
    <property type="match status" value="1"/>
</dbReference>
<dbReference type="SUPFAM" id="SSF52540">
    <property type="entry name" value="P-loop containing nucleoside triphosphate hydrolases"/>
    <property type="match status" value="1"/>
</dbReference>
<accession>A0A6A5WKQ5</accession>
<evidence type="ECO:0000313" key="2">
    <source>
        <dbReference type="EMBL" id="KAF2002443.1"/>
    </source>
</evidence>
<dbReference type="InterPro" id="IPR040632">
    <property type="entry name" value="Sulfotransfer_4"/>
</dbReference>
<organism evidence="2 3">
    <name type="scientific">Amniculicola lignicola CBS 123094</name>
    <dbReference type="NCBI Taxonomy" id="1392246"/>
    <lineage>
        <taxon>Eukaryota</taxon>
        <taxon>Fungi</taxon>
        <taxon>Dikarya</taxon>
        <taxon>Ascomycota</taxon>
        <taxon>Pezizomycotina</taxon>
        <taxon>Dothideomycetes</taxon>
        <taxon>Pleosporomycetidae</taxon>
        <taxon>Pleosporales</taxon>
        <taxon>Amniculicolaceae</taxon>
        <taxon>Amniculicola</taxon>
    </lineage>
</organism>
<dbReference type="Pfam" id="PF17784">
    <property type="entry name" value="Sulfotransfer_4"/>
    <property type="match status" value="1"/>
</dbReference>
<reference evidence="2" key="1">
    <citation type="journal article" date="2020" name="Stud. Mycol.">
        <title>101 Dothideomycetes genomes: a test case for predicting lifestyles and emergence of pathogens.</title>
        <authorList>
            <person name="Haridas S."/>
            <person name="Albert R."/>
            <person name="Binder M."/>
            <person name="Bloem J."/>
            <person name="Labutti K."/>
            <person name="Salamov A."/>
            <person name="Andreopoulos B."/>
            <person name="Baker S."/>
            <person name="Barry K."/>
            <person name="Bills G."/>
            <person name="Bluhm B."/>
            <person name="Cannon C."/>
            <person name="Castanera R."/>
            <person name="Culley D."/>
            <person name="Daum C."/>
            <person name="Ezra D."/>
            <person name="Gonzalez J."/>
            <person name="Henrissat B."/>
            <person name="Kuo A."/>
            <person name="Liang C."/>
            <person name="Lipzen A."/>
            <person name="Lutzoni F."/>
            <person name="Magnuson J."/>
            <person name="Mondo S."/>
            <person name="Nolan M."/>
            <person name="Ohm R."/>
            <person name="Pangilinan J."/>
            <person name="Park H.-J."/>
            <person name="Ramirez L."/>
            <person name="Alfaro M."/>
            <person name="Sun H."/>
            <person name="Tritt A."/>
            <person name="Yoshinaga Y."/>
            <person name="Zwiers L.-H."/>
            <person name="Turgeon B."/>
            <person name="Goodwin S."/>
            <person name="Spatafora J."/>
            <person name="Crous P."/>
            <person name="Grigoriev I."/>
        </authorList>
    </citation>
    <scope>NUCLEOTIDE SEQUENCE</scope>
    <source>
        <strain evidence="2">CBS 123094</strain>
    </source>
</reference>
<protein>
    <recommendedName>
        <fullName evidence="4">NAD dependent epimerase/dehydratase</fullName>
    </recommendedName>
</protein>
<dbReference type="PANTHER" id="PTHR36978">
    <property type="entry name" value="P-LOOP CONTAINING NUCLEOTIDE TRIPHOSPHATE HYDROLASE"/>
    <property type="match status" value="1"/>
</dbReference>
<name>A0A6A5WKQ5_9PLEO</name>
<dbReference type="OrthoDB" id="408152at2759"/>
<feature type="transmembrane region" description="Helical" evidence="1">
    <location>
        <begin position="254"/>
        <end position="272"/>
    </location>
</feature>
<sequence length="274" mass="31844">MPSSGRLIDTLPPAKREKPMEVMALGFSRTGIDSSALKIALEKLGYNVYHMSECVTRWQEKHLQLWDEALQAKLLRKGKPWTGEDIDKILQNYNAIEDIPCIMFVDELLTKYLDPKVILTTGDIDSWDVSVRQSIFKILEWRTLPYISALDPILWGPYSSILQMVVKKWTDGNVSNDKALRKTYRDHYTYIRSKVPKERLLDFQSKEGWGPLCAFLEKPVPKDELYPRVNDAKWTVKIHGFIYYLRIWHCTQKYIAAAAVLLIAIGISYWKLME</sequence>
<dbReference type="EMBL" id="ML977577">
    <property type="protein sequence ID" value="KAF2002443.1"/>
    <property type="molecule type" value="Genomic_DNA"/>
</dbReference>
<dbReference type="InterPro" id="IPR027417">
    <property type="entry name" value="P-loop_NTPase"/>
</dbReference>
<evidence type="ECO:0000256" key="1">
    <source>
        <dbReference type="SAM" id="Phobius"/>
    </source>
</evidence>
<evidence type="ECO:0008006" key="4">
    <source>
        <dbReference type="Google" id="ProtNLM"/>
    </source>
</evidence>
<keyword evidence="1" id="KW-0812">Transmembrane</keyword>
<dbReference type="AlphaFoldDB" id="A0A6A5WKQ5"/>